<protein>
    <submittedName>
        <fullName evidence="9">L-arabinose transport system permease protein AraQ</fullName>
    </submittedName>
</protein>
<dbReference type="Gene3D" id="1.10.3720.10">
    <property type="entry name" value="MetI-like"/>
    <property type="match status" value="1"/>
</dbReference>
<dbReference type="Proteomes" id="UP000236311">
    <property type="component" value="Unassembled WGS sequence"/>
</dbReference>
<evidence type="ECO:0000313" key="10">
    <source>
        <dbReference type="Proteomes" id="UP000236311"/>
    </source>
</evidence>
<sequence length="304" mass="34249">MKTKLLRKLKKNALDIVIAVILFFLSIAMLYPLMYELAVSLSTPESLVTAPKIMWFTREFSTLSYELLFKETNVLTGYKNTMIIMSIGLVLNMVLTMILAYFLSRKSYKVKLKKPITVMIIITMYFSGGMTPMFLLVRDLGLFNSYWSVILPGAISTYNAILLRSFYQSIPDSLDESAELDGAGHATILFKIYMPLSKPAMAVVAMYYGLSHWNRWFEPSLYLSDNQKHPLALMLRKLLIATDAAGARGMLGSTQTYVSQLLYDEINTSMSAALVIVATVPFLLIYPFLQKHFQTGVMIGSLKG</sequence>
<accession>A0A2K4ZN94</accession>
<gene>
    <name evidence="9" type="primary">araQ_24</name>
    <name evidence="9" type="ORF">AMURIS_04700</name>
</gene>
<keyword evidence="10" id="KW-1185">Reference proteome</keyword>
<keyword evidence="4 7" id="KW-0812">Transmembrane</keyword>
<keyword evidence="5 7" id="KW-1133">Transmembrane helix</keyword>
<feature type="domain" description="ABC transmembrane type-1" evidence="8">
    <location>
        <begin position="78"/>
        <end position="289"/>
    </location>
</feature>
<dbReference type="PROSITE" id="PS50928">
    <property type="entry name" value="ABC_TM1"/>
    <property type="match status" value="1"/>
</dbReference>
<keyword evidence="6 7" id="KW-0472">Membrane</keyword>
<evidence type="ECO:0000256" key="4">
    <source>
        <dbReference type="ARBA" id="ARBA00022692"/>
    </source>
</evidence>
<evidence type="ECO:0000256" key="7">
    <source>
        <dbReference type="RuleBase" id="RU363032"/>
    </source>
</evidence>
<feature type="transmembrane region" description="Helical" evidence="7">
    <location>
        <begin position="188"/>
        <end position="210"/>
    </location>
</feature>
<keyword evidence="2 7" id="KW-0813">Transport</keyword>
<dbReference type="OrthoDB" id="9810086at2"/>
<dbReference type="Pfam" id="PF00528">
    <property type="entry name" value="BPD_transp_1"/>
    <property type="match status" value="1"/>
</dbReference>
<reference evidence="9 10" key="1">
    <citation type="submission" date="2018-01" db="EMBL/GenBank/DDBJ databases">
        <authorList>
            <person name="Gaut B.S."/>
            <person name="Morton B.R."/>
            <person name="Clegg M.T."/>
            <person name="Duvall M.R."/>
        </authorList>
    </citation>
    <scope>NUCLEOTIDE SEQUENCE [LARGE SCALE GENOMIC DNA]</scope>
    <source>
        <strain evidence="9">GP69</strain>
    </source>
</reference>
<feature type="transmembrane region" description="Helical" evidence="7">
    <location>
        <begin position="149"/>
        <end position="167"/>
    </location>
</feature>
<dbReference type="EMBL" id="OFSM01000035">
    <property type="protein sequence ID" value="SOY31948.1"/>
    <property type="molecule type" value="Genomic_DNA"/>
</dbReference>
<dbReference type="InterPro" id="IPR000515">
    <property type="entry name" value="MetI-like"/>
</dbReference>
<dbReference type="GO" id="GO:0005886">
    <property type="term" value="C:plasma membrane"/>
    <property type="evidence" value="ECO:0007669"/>
    <property type="project" value="UniProtKB-SubCell"/>
</dbReference>
<dbReference type="PANTHER" id="PTHR43744:SF9">
    <property type="entry name" value="POLYGALACTURONAN_RHAMNOGALACTURONAN TRANSPORT SYSTEM PERMEASE PROTEIN YTCP"/>
    <property type="match status" value="1"/>
</dbReference>
<comment type="similarity">
    <text evidence="7">Belongs to the binding-protein-dependent transport system permease family.</text>
</comment>
<feature type="transmembrane region" description="Helical" evidence="7">
    <location>
        <begin position="116"/>
        <end position="137"/>
    </location>
</feature>
<keyword evidence="3" id="KW-1003">Cell membrane</keyword>
<dbReference type="PANTHER" id="PTHR43744">
    <property type="entry name" value="ABC TRANSPORTER PERMEASE PROTEIN MG189-RELATED-RELATED"/>
    <property type="match status" value="1"/>
</dbReference>
<evidence type="ECO:0000259" key="8">
    <source>
        <dbReference type="PROSITE" id="PS50928"/>
    </source>
</evidence>
<proteinExistence type="inferred from homology"/>
<feature type="transmembrane region" description="Helical" evidence="7">
    <location>
        <begin position="82"/>
        <end position="104"/>
    </location>
</feature>
<dbReference type="GO" id="GO:0055085">
    <property type="term" value="P:transmembrane transport"/>
    <property type="evidence" value="ECO:0007669"/>
    <property type="project" value="InterPro"/>
</dbReference>
<dbReference type="CDD" id="cd06261">
    <property type="entry name" value="TM_PBP2"/>
    <property type="match status" value="1"/>
</dbReference>
<dbReference type="RefSeq" id="WP_103241925.1">
    <property type="nucleotide sequence ID" value="NZ_JANJZD010000037.1"/>
</dbReference>
<organism evidence="9 10">
    <name type="scientific">Acetatifactor muris</name>
    <dbReference type="NCBI Taxonomy" id="879566"/>
    <lineage>
        <taxon>Bacteria</taxon>
        <taxon>Bacillati</taxon>
        <taxon>Bacillota</taxon>
        <taxon>Clostridia</taxon>
        <taxon>Lachnospirales</taxon>
        <taxon>Lachnospiraceae</taxon>
        <taxon>Acetatifactor</taxon>
    </lineage>
</organism>
<comment type="subcellular location">
    <subcellularLocation>
        <location evidence="1 7">Cell membrane</location>
        <topology evidence="1 7">Multi-pass membrane protein</topology>
    </subcellularLocation>
</comment>
<evidence type="ECO:0000313" key="9">
    <source>
        <dbReference type="EMBL" id="SOY31948.1"/>
    </source>
</evidence>
<evidence type="ECO:0000256" key="5">
    <source>
        <dbReference type="ARBA" id="ARBA00022989"/>
    </source>
</evidence>
<evidence type="ECO:0000256" key="1">
    <source>
        <dbReference type="ARBA" id="ARBA00004651"/>
    </source>
</evidence>
<dbReference type="AlphaFoldDB" id="A0A2K4ZN94"/>
<evidence type="ECO:0000256" key="6">
    <source>
        <dbReference type="ARBA" id="ARBA00023136"/>
    </source>
</evidence>
<dbReference type="SUPFAM" id="SSF161098">
    <property type="entry name" value="MetI-like"/>
    <property type="match status" value="1"/>
</dbReference>
<dbReference type="InterPro" id="IPR035906">
    <property type="entry name" value="MetI-like_sf"/>
</dbReference>
<feature type="transmembrane region" description="Helical" evidence="7">
    <location>
        <begin position="270"/>
        <end position="289"/>
    </location>
</feature>
<evidence type="ECO:0000256" key="2">
    <source>
        <dbReference type="ARBA" id="ARBA00022448"/>
    </source>
</evidence>
<feature type="transmembrane region" description="Helical" evidence="7">
    <location>
        <begin position="12"/>
        <end position="34"/>
    </location>
</feature>
<evidence type="ECO:0000256" key="3">
    <source>
        <dbReference type="ARBA" id="ARBA00022475"/>
    </source>
</evidence>
<name>A0A2K4ZN94_9FIRM</name>